<evidence type="ECO:0000256" key="2">
    <source>
        <dbReference type="ARBA" id="ARBA00009963"/>
    </source>
</evidence>
<dbReference type="InterPro" id="IPR016184">
    <property type="entry name" value="Capsid/spike_ssDNA_virus"/>
</dbReference>
<evidence type="ECO:0000256" key="3">
    <source>
        <dbReference type="ARBA" id="ARBA00022431"/>
    </source>
</evidence>
<organism evidence="6">
    <name type="scientific">Peromfec virus RodF8_19</name>
    <dbReference type="NCBI Taxonomy" id="2929361"/>
    <lineage>
        <taxon>Viruses</taxon>
        <taxon>Monodnaviria</taxon>
        <taxon>Sangervirae</taxon>
        <taxon>Phixviricota</taxon>
        <taxon>Malgrandaviricetes</taxon>
        <taxon>Petitvirales</taxon>
        <taxon>Microviridae</taxon>
    </lineage>
</organism>
<evidence type="ECO:0000256" key="1">
    <source>
        <dbReference type="ARBA" id="ARBA00004328"/>
    </source>
</evidence>
<sequence>MADIIKKSIGKNTLGGGEKMNVNLRTYNRSTHDLSFVWRNTQSPGTLVPFICEPMLPGDTWDINLQAYVMTHPTVGPLFGSFKLQMDVFQCPIRLYQKLLHNNALNIGLDISKVKLPIYQVELTSKDSYKYGTTDITQINPSCLLAYLGNRGYRGTISSTVLAKKMAVPLASYWDIFKNYYANKQEELAYYIGTSELPTAFIVGTSNQNQIINATPGEKTAANVTTGLGFIIQSSTPDASLYEIALKDSNTEEFYWVQLTDTNYIDRYLSTNNAIQFYPKTNLTIYSIKVNDTPYIENFKLENIDTMREMILSADSVAPFVINTTSVKPYSEFANRTANGVLKTAQKQFGLALKTYQSDIFNNWINTEWIDGDGGINEITAISVTDGSFTLDTLNLAQKVYNMLNRIAVSGGTYRDWIETVYTNNYIERTETPTYEGGMSQEIVFQEVVSNSATENEPLGTLAGRGVLSQNRKGGKLVVKCHEPSFLIGICSITPRIDYSQDERFFTDWTTLDDLHKPALDGIGFQDLNEEQIAWWTAGGSSSIPTRTSVGKQPAWLNYMTNYNRVYGNFAAGESENFMILDRNYIPTNENKIDDMSTYIDPAKFNYIFADVTLSAQNFWVQIGVNIESRRKMSNKIIPNL</sequence>
<dbReference type="SUPFAM" id="SSF88645">
    <property type="entry name" value="ssDNA viruses"/>
    <property type="match status" value="1"/>
</dbReference>
<name>A0A976R5I4_9VIRU</name>
<dbReference type="Pfam" id="PF02305">
    <property type="entry name" value="Phage_F"/>
    <property type="match status" value="1"/>
</dbReference>
<accession>A0A976R5I4</accession>
<dbReference type="InterPro" id="IPR003514">
    <property type="entry name" value="Microviridae_protein_F"/>
</dbReference>
<dbReference type="EMBL" id="OM869650">
    <property type="protein sequence ID" value="UPW41696.1"/>
    <property type="molecule type" value="Genomic_DNA"/>
</dbReference>
<reference evidence="6" key="1">
    <citation type="submission" date="2022-02" db="EMBL/GenBank/DDBJ databases">
        <title>Towards deciphering the DNA virus diversity associated with rodent species in the families Cricetidae and Heteromyidae.</title>
        <authorList>
            <person name="Lund M."/>
            <person name="Larsen B.B."/>
            <person name="Gryseels S."/>
            <person name="Kraberger S."/>
            <person name="Rowsey D.M."/>
            <person name="Steger L."/>
            <person name="Yule K.M."/>
            <person name="Upham N.S."/>
            <person name="Worobey M."/>
            <person name="Van Doorslaer K."/>
            <person name="Varsani A."/>
        </authorList>
    </citation>
    <scope>NUCLEOTIDE SEQUENCE</scope>
    <source>
        <strain evidence="6">NeonRodF8_19</strain>
    </source>
</reference>
<evidence type="ECO:0000256" key="4">
    <source>
        <dbReference type="ARBA" id="ARBA00022561"/>
    </source>
</evidence>
<protein>
    <submittedName>
        <fullName evidence="6">Major capsid protein</fullName>
    </submittedName>
</protein>
<dbReference type="GO" id="GO:0005198">
    <property type="term" value="F:structural molecule activity"/>
    <property type="evidence" value="ECO:0007669"/>
    <property type="project" value="InterPro"/>
</dbReference>
<evidence type="ECO:0000313" key="6">
    <source>
        <dbReference type="EMBL" id="UPW41696.1"/>
    </source>
</evidence>
<evidence type="ECO:0000256" key="5">
    <source>
        <dbReference type="ARBA" id="ARBA00022844"/>
    </source>
</evidence>
<dbReference type="GO" id="GO:0039615">
    <property type="term" value="C:T=1 icosahedral viral capsid"/>
    <property type="evidence" value="ECO:0007669"/>
    <property type="project" value="UniProtKB-KW"/>
</dbReference>
<keyword evidence="4" id="KW-0167">Capsid protein</keyword>
<comment type="subcellular location">
    <subcellularLocation>
        <location evidence="1">Virion</location>
    </subcellularLocation>
</comment>
<comment type="similarity">
    <text evidence="2">Belongs to the microviridae F protein family.</text>
</comment>
<keyword evidence="3" id="KW-1140">T=1 icosahedral capsid protein</keyword>
<dbReference type="Gene3D" id="2.60.169.10">
    <property type="entry name" value="Microviridae F protein"/>
    <property type="match status" value="2"/>
</dbReference>
<proteinExistence type="inferred from homology"/>
<keyword evidence="5" id="KW-0946">Virion</keyword>
<dbReference type="InterPro" id="IPR037002">
    <property type="entry name" value="Microviridae_protein_F_sf"/>
</dbReference>